<dbReference type="InterPro" id="IPR043502">
    <property type="entry name" value="DNA/RNA_pol_sf"/>
</dbReference>
<dbReference type="AlphaFoldDB" id="A0A0J7K3L1"/>
<dbReference type="PaxDb" id="67767-A0A0J7K3L1"/>
<comment type="caution">
    <text evidence="6">The sequence shown here is derived from an EMBL/GenBank/DDBJ whole genome shotgun (WGS) entry which is preliminary data.</text>
</comment>
<organism evidence="6 7">
    <name type="scientific">Lasius niger</name>
    <name type="common">Black garden ant</name>
    <dbReference type="NCBI Taxonomy" id="67767"/>
    <lineage>
        <taxon>Eukaryota</taxon>
        <taxon>Metazoa</taxon>
        <taxon>Ecdysozoa</taxon>
        <taxon>Arthropoda</taxon>
        <taxon>Hexapoda</taxon>
        <taxon>Insecta</taxon>
        <taxon>Pterygota</taxon>
        <taxon>Neoptera</taxon>
        <taxon>Endopterygota</taxon>
        <taxon>Hymenoptera</taxon>
        <taxon>Apocrita</taxon>
        <taxon>Aculeata</taxon>
        <taxon>Formicoidea</taxon>
        <taxon>Formicidae</taxon>
        <taxon>Formicinae</taxon>
        <taxon>Lasius</taxon>
        <taxon>Lasius</taxon>
    </lineage>
</organism>
<protein>
    <submittedName>
        <fullName evidence="6">Enzymatic polyprotein endonuclease reverse</fullName>
    </submittedName>
</protein>
<dbReference type="EMBL" id="LBMM01015573">
    <property type="protein sequence ID" value="KMQ84756.1"/>
    <property type="molecule type" value="Genomic_DNA"/>
</dbReference>
<dbReference type="InterPro" id="IPR041577">
    <property type="entry name" value="RT_RNaseH_2"/>
</dbReference>
<keyword evidence="2" id="KW-0540">Nuclease</keyword>
<keyword evidence="3 6" id="KW-0378">Hydrolase</keyword>
<keyword evidence="1" id="KW-0808">Transferase</keyword>
<dbReference type="SUPFAM" id="SSF56672">
    <property type="entry name" value="DNA/RNA polymerases"/>
    <property type="match status" value="1"/>
</dbReference>
<proteinExistence type="predicted"/>
<keyword evidence="3 6" id="KW-0255">Endonuclease</keyword>
<dbReference type="Pfam" id="PF17919">
    <property type="entry name" value="RT_RNaseH_2"/>
    <property type="match status" value="1"/>
</dbReference>
<name>A0A0J7K3L1_LASNI</name>
<dbReference type="GO" id="GO:0004519">
    <property type="term" value="F:endonuclease activity"/>
    <property type="evidence" value="ECO:0007669"/>
    <property type="project" value="UniProtKB-KW"/>
</dbReference>
<evidence type="ECO:0000313" key="6">
    <source>
        <dbReference type="EMBL" id="KMQ84756.1"/>
    </source>
</evidence>
<dbReference type="Gene3D" id="3.10.20.370">
    <property type="match status" value="1"/>
</dbReference>
<gene>
    <name evidence="6" type="ORF">RF55_17187</name>
</gene>
<dbReference type="PANTHER" id="PTHR34072">
    <property type="entry name" value="ENZYMATIC POLYPROTEIN-RELATED"/>
    <property type="match status" value="1"/>
</dbReference>
<dbReference type="CDD" id="cd09274">
    <property type="entry name" value="RNase_HI_RT_Ty3"/>
    <property type="match status" value="1"/>
</dbReference>
<dbReference type="OrthoDB" id="7615066at2759"/>
<dbReference type="FunFam" id="3.10.20.370:FF:000001">
    <property type="entry name" value="Retrovirus-related Pol polyprotein from transposon 17.6-like protein"/>
    <property type="match status" value="1"/>
</dbReference>
<keyword evidence="1" id="KW-0548">Nucleotidyltransferase</keyword>
<reference evidence="6 7" key="1">
    <citation type="submission" date="2015-04" db="EMBL/GenBank/DDBJ databases">
        <title>Lasius niger genome sequencing.</title>
        <authorList>
            <person name="Konorov E.A."/>
            <person name="Nikitin M.A."/>
            <person name="Kirill M.V."/>
            <person name="Chang P."/>
        </authorList>
    </citation>
    <scope>NUCLEOTIDE SEQUENCE [LARGE SCALE GENOMIC DNA]</scope>
    <source>
        <tissue evidence="6">Whole</tissue>
    </source>
</reference>
<evidence type="ECO:0000256" key="1">
    <source>
        <dbReference type="ARBA" id="ARBA00022695"/>
    </source>
</evidence>
<keyword evidence="7" id="KW-1185">Reference proteome</keyword>
<dbReference type="Proteomes" id="UP000036403">
    <property type="component" value="Unassembled WGS sequence"/>
</dbReference>
<evidence type="ECO:0000313" key="7">
    <source>
        <dbReference type="Proteomes" id="UP000036403"/>
    </source>
</evidence>
<feature type="domain" description="Reverse transcriptase/retrotransposon-derived protein RNase H-like" evidence="5">
    <location>
        <begin position="2"/>
        <end position="78"/>
    </location>
</feature>
<sequence length="96" mass="10886">MTAPVLKYPDFNEEFKVTTDASDHAIGAVLSQGPVGNDRPIAYASRVLSRAEQNYNTTEKELLAIVWAVKHFRPCIWNEIQDNNRSQAIDLVIQRE</sequence>
<evidence type="ECO:0000256" key="3">
    <source>
        <dbReference type="ARBA" id="ARBA00022759"/>
    </source>
</evidence>
<dbReference type="STRING" id="67767.A0A0J7K3L1"/>
<accession>A0A0J7K3L1</accession>
<evidence type="ECO:0000259" key="5">
    <source>
        <dbReference type="Pfam" id="PF17919"/>
    </source>
</evidence>
<dbReference type="PANTHER" id="PTHR34072:SF52">
    <property type="entry name" value="RIBONUCLEASE H"/>
    <property type="match status" value="1"/>
</dbReference>
<evidence type="ECO:0000256" key="2">
    <source>
        <dbReference type="ARBA" id="ARBA00022722"/>
    </source>
</evidence>
<keyword evidence="4" id="KW-0695">RNA-directed DNA polymerase</keyword>
<dbReference type="GO" id="GO:0003964">
    <property type="term" value="F:RNA-directed DNA polymerase activity"/>
    <property type="evidence" value="ECO:0007669"/>
    <property type="project" value="UniProtKB-KW"/>
</dbReference>
<evidence type="ECO:0000256" key="4">
    <source>
        <dbReference type="ARBA" id="ARBA00022918"/>
    </source>
</evidence>